<dbReference type="PANTHER" id="PTHR46641:SF2">
    <property type="entry name" value="FMRFAMIDE RECEPTOR"/>
    <property type="match status" value="1"/>
</dbReference>
<dbReference type="EMBL" id="CAXITT010001153">
    <property type="protein sequence ID" value="CAL1548046.1"/>
    <property type="molecule type" value="Genomic_DNA"/>
</dbReference>
<dbReference type="InterPro" id="IPR052954">
    <property type="entry name" value="GPCR-Ligand_Int"/>
</dbReference>
<accession>A0AAV2IPB6</accession>
<organism evidence="7 8">
    <name type="scientific">Lymnaea stagnalis</name>
    <name type="common">Great pond snail</name>
    <name type="synonym">Helix stagnalis</name>
    <dbReference type="NCBI Taxonomy" id="6523"/>
    <lineage>
        <taxon>Eukaryota</taxon>
        <taxon>Metazoa</taxon>
        <taxon>Spiralia</taxon>
        <taxon>Lophotrochozoa</taxon>
        <taxon>Mollusca</taxon>
        <taxon>Gastropoda</taxon>
        <taxon>Heterobranchia</taxon>
        <taxon>Euthyneura</taxon>
        <taxon>Panpulmonata</taxon>
        <taxon>Hygrophila</taxon>
        <taxon>Lymnaeoidea</taxon>
        <taxon>Lymnaeidae</taxon>
        <taxon>Lymnaea</taxon>
    </lineage>
</organism>
<protein>
    <recommendedName>
        <fullName evidence="6">G-protein coupled receptors family 1 profile domain-containing protein</fullName>
    </recommendedName>
</protein>
<evidence type="ECO:0000256" key="4">
    <source>
        <dbReference type="ARBA" id="ARBA00023136"/>
    </source>
</evidence>
<evidence type="ECO:0000259" key="6">
    <source>
        <dbReference type="PROSITE" id="PS50262"/>
    </source>
</evidence>
<feature type="transmembrane region" description="Helical" evidence="5">
    <location>
        <begin position="184"/>
        <end position="209"/>
    </location>
</feature>
<comment type="subcellular location">
    <subcellularLocation>
        <location evidence="1">Membrane</location>
    </subcellularLocation>
</comment>
<dbReference type="InterPro" id="IPR017452">
    <property type="entry name" value="GPCR_Rhodpsn_7TM"/>
</dbReference>
<feature type="non-terminal residue" evidence="7">
    <location>
        <position position="316"/>
    </location>
</feature>
<feature type="domain" description="G-protein coupled receptors family 1 profile" evidence="6">
    <location>
        <begin position="33"/>
        <end position="301"/>
    </location>
</feature>
<evidence type="ECO:0000256" key="1">
    <source>
        <dbReference type="ARBA" id="ARBA00004370"/>
    </source>
</evidence>
<feature type="transmembrane region" description="Helical" evidence="5">
    <location>
        <begin position="278"/>
        <end position="304"/>
    </location>
</feature>
<evidence type="ECO:0000256" key="2">
    <source>
        <dbReference type="ARBA" id="ARBA00022692"/>
    </source>
</evidence>
<evidence type="ECO:0000313" key="7">
    <source>
        <dbReference type="EMBL" id="CAL1548046.1"/>
    </source>
</evidence>
<evidence type="ECO:0000313" key="8">
    <source>
        <dbReference type="Proteomes" id="UP001497497"/>
    </source>
</evidence>
<keyword evidence="8" id="KW-1185">Reference proteome</keyword>
<name>A0AAV2IPB6_LYMST</name>
<dbReference type="InterPro" id="IPR019427">
    <property type="entry name" value="7TM_GPCR_serpentine_rcpt_Srw"/>
</dbReference>
<keyword evidence="2 5" id="KW-0812">Transmembrane</keyword>
<dbReference type="AlphaFoldDB" id="A0AAV2IPB6"/>
<feature type="transmembrane region" description="Helical" evidence="5">
    <location>
        <begin position="12"/>
        <end position="40"/>
    </location>
</feature>
<keyword evidence="3 5" id="KW-1133">Transmembrane helix</keyword>
<comment type="caution">
    <text evidence="7">The sequence shown here is derived from an EMBL/GenBank/DDBJ whole genome shotgun (WGS) entry which is preliminary data.</text>
</comment>
<dbReference type="Pfam" id="PF10324">
    <property type="entry name" value="7TM_GPCR_Srw"/>
    <property type="match status" value="1"/>
</dbReference>
<feature type="transmembrane region" description="Helical" evidence="5">
    <location>
        <begin position="135"/>
        <end position="157"/>
    </location>
</feature>
<evidence type="ECO:0000256" key="5">
    <source>
        <dbReference type="SAM" id="Phobius"/>
    </source>
</evidence>
<dbReference type="PROSITE" id="PS50262">
    <property type="entry name" value="G_PROTEIN_RECEP_F1_2"/>
    <property type="match status" value="1"/>
</dbReference>
<dbReference type="Proteomes" id="UP001497497">
    <property type="component" value="Unassembled WGS sequence"/>
</dbReference>
<gene>
    <name evidence="7" type="ORF">GSLYS_00021363001</name>
</gene>
<reference evidence="7 8" key="1">
    <citation type="submission" date="2024-04" db="EMBL/GenBank/DDBJ databases">
        <authorList>
            <consortium name="Genoscope - CEA"/>
            <person name="William W."/>
        </authorList>
    </citation>
    <scope>NUCLEOTIDE SEQUENCE [LARGE SCALE GENOMIC DNA]</scope>
</reference>
<feature type="transmembrane region" description="Helical" evidence="5">
    <location>
        <begin position="238"/>
        <end position="258"/>
    </location>
</feature>
<feature type="transmembrane region" description="Helical" evidence="5">
    <location>
        <begin position="52"/>
        <end position="71"/>
    </location>
</feature>
<sequence>MEPDILTSSAKVLFVFINCRVLATIVVLFGIAANVANSIVFYRQGLGSSMNISFFSLSLSNLFSVVALLWMNFCNTIIVEYLELYNISNDIVYLTGGWPSGCALRITSWITAYMTAERCLCVAFPLKVKTIATPLIIKTITLGNVLALIPEYASVYYDWSFIPGKNRTVLGLAFRSNRAETKGLVFTFHAALAVTSLVALATFTFILIFQLKQRSNWRLSSLANSKQNEAISARDKRAVTLVIAVAILLIVCYSPIVSTSLGSSFAPEFSVAGRQANLFNACWSFAFLLGAISSSVNIILYYLMSSKYRLTFQRML</sequence>
<proteinExistence type="predicted"/>
<dbReference type="PANTHER" id="PTHR46641">
    <property type="entry name" value="FMRFAMIDE RECEPTOR-RELATED"/>
    <property type="match status" value="1"/>
</dbReference>
<dbReference type="GO" id="GO:0016020">
    <property type="term" value="C:membrane"/>
    <property type="evidence" value="ECO:0007669"/>
    <property type="project" value="UniProtKB-SubCell"/>
</dbReference>
<evidence type="ECO:0000256" key="3">
    <source>
        <dbReference type="ARBA" id="ARBA00022989"/>
    </source>
</evidence>
<dbReference type="SUPFAM" id="SSF81321">
    <property type="entry name" value="Family A G protein-coupled receptor-like"/>
    <property type="match status" value="1"/>
</dbReference>
<dbReference type="GO" id="GO:0008528">
    <property type="term" value="F:G protein-coupled peptide receptor activity"/>
    <property type="evidence" value="ECO:0007669"/>
    <property type="project" value="InterPro"/>
</dbReference>
<keyword evidence="4 5" id="KW-0472">Membrane</keyword>
<feature type="transmembrane region" description="Helical" evidence="5">
    <location>
        <begin position="91"/>
        <end position="114"/>
    </location>
</feature>
<dbReference type="Gene3D" id="1.20.1070.10">
    <property type="entry name" value="Rhodopsin 7-helix transmembrane proteins"/>
    <property type="match status" value="1"/>
</dbReference>